<dbReference type="Proteomes" id="UP000010809">
    <property type="component" value="Chromosome"/>
</dbReference>
<organism evidence="2 3">
    <name type="scientific">Thioalkalivibrio nitratireducens (strain DSM 14787 / UNIQEM 213 / ALEN2)</name>
    <dbReference type="NCBI Taxonomy" id="1255043"/>
    <lineage>
        <taxon>Bacteria</taxon>
        <taxon>Pseudomonadati</taxon>
        <taxon>Pseudomonadota</taxon>
        <taxon>Gammaproteobacteria</taxon>
        <taxon>Chromatiales</taxon>
        <taxon>Ectothiorhodospiraceae</taxon>
        <taxon>Thioalkalivibrio</taxon>
    </lineage>
</organism>
<evidence type="ECO:0000313" key="2">
    <source>
        <dbReference type="EMBL" id="AGA32770.1"/>
    </source>
</evidence>
<accession>L0DUU9</accession>
<gene>
    <name evidence="2" type="ordered locus">TVNIR_1087</name>
</gene>
<protein>
    <recommendedName>
        <fullName evidence="1">Zinc-ribbon domain-containing protein</fullName>
    </recommendedName>
</protein>
<dbReference type="InterPro" id="IPR011201">
    <property type="entry name" value="Zinc-ribbon_6_bact"/>
</dbReference>
<dbReference type="Pfam" id="PF15887">
    <property type="entry name" value="Peptidase_Mx"/>
    <property type="match status" value="1"/>
</dbReference>
<dbReference type="STRING" id="1255043.TVNIR_1087"/>
<dbReference type="KEGG" id="tni:TVNIR_1087"/>
<evidence type="ECO:0000259" key="1">
    <source>
        <dbReference type="Pfam" id="PF10005"/>
    </source>
</evidence>
<reference evidence="2" key="1">
    <citation type="submission" date="2015-12" db="EMBL/GenBank/DDBJ databases">
        <authorList>
            <person name="Tikhonova T.V."/>
            <person name="Pavlov A.R."/>
            <person name="Beletsky A.V."/>
            <person name="Mardanov A.V."/>
            <person name="Sorokin D.Y."/>
            <person name="Ravin N.V."/>
            <person name="Popov V.O."/>
        </authorList>
    </citation>
    <scope>NUCLEOTIDE SEQUENCE</scope>
    <source>
        <strain evidence="2">DSM 14787</strain>
    </source>
</reference>
<dbReference type="AlphaFoldDB" id="L0DUU9"/>
<sequence length="367" mass="41313">MQLYRCQSCGHRLYFENVVCTRCGRPLGFLPDRLEISALEPEGGNVFTALAAPPGGPRYRLCANSADYGVCNWMVPEHEQDARCASCRLNRTIPNLDIAGNKNLWQTLESQKRRLVYSLIRLGLPVQPKYRDPAGLAFDFLADSEPSFRETGAVMTGHANGLITLNIAEADPVTRERMRRDMAEPYRTILGHFRHESGHYYWDRLVRDTHWLGEVRAVFGDETMDYTQALETHHARGARADWQQRHVSAYASSHPWEDWAETWAHYLHIVDTLDTARHFGVTVGNGLDETGSPQTAPAFDAYAPGDFAPILEHWLPLAFALNNLNRSMGHADAYPFVLAPLAIEKLKLVHRIVQDPLTVMASGHPAT</sequence>
<name>L0DUU9_THIND</name>
<evidence type="ECO:0000313" key="3">
    <source>
        <dbReference type="Proteomes" id="UP000010809"/>
    </source>
</evidence>
<dbReference type="Gene3D" id="3.40.390.70">
    <property type="match status" value="1"/>
</dbReference>
<dbReference type="InterPro" id="IPR031321">
    <property type="entry name" value="UCP012641"/>
</dbReference>
<dbReference type="PIRSF" id="PIRSF012641">
    <property type="entry name" value="UCP012641"/>
    <property type="match status" value="1"/>
</dbReference>
<feature type="domain" description="Zinc-ribbon" evidence="1">
    <location>
        <begin position="3"/>
        <end position="97"/>
    </location>
</feature>
<dbReference type="RefSeq" id="WP_015257908.1">
    <property type="nucleotide sequence ID" value="NC_019902.2"/>
</dbReference>
<dbReference type="HOGENOM" id="CLU_048114_0_0_6"/>
<dbReference type="eggNOG" id="COG4307">
    <property type="taxonomic scope" value="Bacteria"/>
</dbReference>
<dbReference type="OrthoDB" id="256753at2"/>
<dbReference type="EMBL" id="CP003989">
    <property type="protein sequence ID" value="AGA32770.1"/>
    <property type="molecule type" value="Genomic_DNA"/>
</dbReference>
<proteinExistence type="predicted"/>
<keyword evidence="3" id="KW-1185">Reference proteome</keyword>
<dbReference type="PATRIC" id="fig|1255043.3.peg.1094"/>
<dbReference type="Pfam" id="PF10005">
    <property type="entry name" value="Zn_ribbon_DZR_6"/>
    <property type="match status" value="1"/>
</dbReference>